<evidence type="ECO:0000313" key="3">
    <source>
        <dbReference type="Proteomes" id="UP000292209"/>
    </source>
</evidence>
<keyword evidence="1" id="KW-1133">Transmembrane helix</keyword>
<keyword evidence="1" id="KW-0812">Transmembrane</keyword>
<dbReference type="EMBL" id="SGXG01000001">
    <property type="protein sequence ID" value="RZS95479.1"/>
    <property type="molecule type" value="Genomic_DNA"/>
</dbReference>
<gene>
    <name evidence="2" type="ORF">BC751_1012</name>
</gene>
<feature type="transmembrane region" description="Helical" evidence="1">
    <location>
        <begin position="7"/>
        <end position="27"/>
    </location>
</feature>
<organism evidence="2 3">
    <name type="scientific">Cecembia calidifontis</name>
    <dbReference type="NCBI Taxonomy" id="1187080"/>
    <lineage>
        <taxon>Bacteria</taxon>
        <taxon>Pseudomonadati</taxon>
        <taxon>Bacteroidota</taxon>
        <taxon>Cytophagia</taxon>
        <taxon>Cytophagales</taxon>
        <taxon>Cyclobacteriaceae</taxon>
        <taxon>Cecembia</taxon>
    </lineage>
</organism>
<evidence type="ECO:0000313" key="2">
    <source>
        <dbReference type="EMBL" id="RZS95479.1"/>
    </source>
</evidence>
<reference evidence="2 3" key="1">
    <citation type="submission" date="2019-02" db="EMBL/GenBank/DDBJ databases">
        <title>Genomic Encyclopedia of Archaeal and Bacterial Type Strains, Phase II (KMG-II): from individual species to whole genera.</title>
        <authorList>
            <person name="Goeker M."/>
        </authorList>
    </citation>
    <scope>NUCLEOTIDE SEQUENCE [LARGE SCALE GENOMIC DNA]</scope>
    <source>
        <strain evidence="2 3">DSM 21411</strain>
    </source>
</reference>
<dbReference type="AlphaFoldDB" id="A0A4V2F689"/>
<keyword evidence="3" id="KW-1185">Reference proteome</keyword>
<name>A0A4V2F689_9BACT</name>
<dbReference type="Proteomes" id="UP000292209">
    <property type="component" value="Unassembled WGS sequence"/>
</dbReference>
<accession>A0A4V2F689</accession>
<sequence>MGLQRFFFLLFILGLSYLCISCYPVYFSQPQPIDAENKYHFPNSLRGKFTFEDGFAVVKKRSYVEFEEYAYSILICKDSTLFKKIDQASFPNPQGSLKVRAGSLSFHKIGTESFELSENKFLRKVSREIYVLNRKDSIIWQVNPIIIGPLKKIDVLYLSDDNVHNSYLQYLGKFIFLDVGFTKEELLQRINEGLFDNYYRTYHRSKKRYTTYSVFVKNKEVSKGEVNDEME</sequence>
<evidence type="ECO:0000256" key="1">
    <source>
        <dbReference type="SAM" id="Phobius"/>
    </source>
</evidence>
<keyword evidence="1" id="KW-0472">Membrane</keyword>
<protein>
    <submittedName>
        <fullName evidence="2">Uncharacterized protein</fullName>
    </submittedName>
</protein>
<comment type="caution">
    <text evidence="2">The sequence shown here is derived from an EMBL/GenBank/DDBJ whole genome shotgun (WGS) entry which is preliminary data.</text>
</comment>
<proteinExistence type="predicted"/>